<dbReference type="EMBL" id="FNVB01000002">
    <property type="protein sequence ID" value="SEG08390.1"/>
    <property type="molecule type" value="Genomic_DNA"/>
</dbReference>
<dbReference type="Pfam" id="PF19458">
    <property type="entry name" value="DUF5995"/>
    <property type="match status" value="1"/>
</dbReference>
<dbReference type="Proteomes" id="UP000236729">
    <property type="component" value="Unassembled WGS sequence"/>
</dbReference>
<reference evidence="3 4" key="1">
    <citation type="submission" date="2016-10" db="EMBL/GenBank/DDBJ databases">
        <authorList>
            <person name="Varghese N."/>
            <person name="Submissions S."/>
        </authorList>
    </citation>
    <scope>NUCLEOTIDE SEQUENCE [LARGE SCALE GENOMIC DNA]</scope>
    <source>
        <strain evidence="4">ATCC 20501</strain>
        <strain evidence="2 3">CGMCC 4.3529</strain>
    </source>
</reference>
<accession>A0A1H5XAB7</accession>
<evidence type="ECO:0000313" key="4">
    <source>
        <dbReference type="Proteomes" id="UP000236729"/>
    </source>
</evidence>
<name>A0A1H5XAB7_9PSEU</name>
<protein>
    <submittedName>
        <fullName evidence="1">Uncharacterized protein</fullName>
    </submittedName>
</protein>
<evidence type="ECO:0000313" key="3">
    <source>
        <dbReference type="Proteomes" id="UP000199690"/>
    </source>
</evidence>
<gene>
    <name evidence="1" type="ORF">SAMN02982929_01450</name>
    <name evidence="2" type="ORF">SAMN05216506_111175</name>
</gene>
<sequence length="237" mass="25923">MTAVDLPTTIDGVITRMEEIDAELPPGDGIACFNRMYLKVTKLVKENVTEGAFQDNAFLERMDVIFAGLYLRNVDAAKAGRRVEASWAPLFQARDNQVIWPVQFALAGMNAHINHDLAIAVVDTCTERRTTPDTPPVHQDYEKVNDLLASVEAEVRAEFEVQIVKVATRDAELLKHAVSGFSISTARKAAWATAQSLWHDKTSINPLAYDSHEAALGETVGAVGHGILLPVVPPPPE</sequence>
<dbReference type="RefSeq" id="WP_093356532.1">
    <property type="nucleotide sequence ID" value="NZ_FNVB01000002.1"/>
</dbReference>
<dbReference type="EMBL" id="FOME01000011">
    <property type="protein sequence ID" value="SFE45693.1"/>
    <property type="molecule type" value="Genomic_DNA"/>
</dbReference>
<evidence type="ECO:0000313" key="1">
    <source>
        <dbReference type="EMBL" id="SEG08390.1"/>
    </source>
</evidence>
<organism evidence="1 4">
    <name type="scientific">Saccharopolyspora kobensis</name>
    <dbReference type="NCBI Taxonomy" id="146035"/>
    <lineage>
        <taxon>Bacteria</taxon>
        <taxon>Bacillati</taxon>
        <taxon>Actinomycetota</taxon>
        <taxon>Actinomycetes</taxon>
        <taxon>Pseudonocardiales</taxon>
        <taxon>Pseudonocardiaceae</taxon>
        <taxon>Saccharopolyspora</taxon>
    </lineage>
</organism>
<dbReference type="InterPro" id="IPR046037">
    <property type="entry name" value="DUF5995"/>
</dbReference>
<proteinExistence type="predicted"/>
<evidence type="ECO:0000313" key="2">
    <source>
        <dbReference type="EMBL" id="SFE45693.1"/>
    </source>
</evidence>
<reference evidence="1" key="2">
    <citation type="submission" date="2016-10" db="EMBL/GenBank/DDBJ databases">
        <authorList>
            <person name="de Groot N.N."/>
        </authorList>
    </citation>
    <scope>NUCLEOTIDE SEQUENCE [LARGE SCALE GENOMIC DNA]</scope>
    <source>
        <strain evidence="1">ATCC 20501</strain>
    </source>
</reference>
<keyword evidence="3" id="KW-1185">Reference proteome</keyword>
<dbReference type="Proteomes" id="UP000199690">
    <property type="component" value="Unassembled WGS sequence"/>
</dbReference>
<accession>A0A1I2ARQ8</accession>
<dbReference type="AlphaFoldDB" id="A0A1H5XAB7"/>